<keyword evidence="3" id="KW-1185">Reference proteome</keyword>
<accession>A0A3E0D2H9</accession>
<dbReference type="Proteomes" id="UP000256405">
    <property type="component" value="Unassembled WGS sequence"/>
</dbReference>
<reference evidence="2 3" key="1">
    <citation type="submission" date="2018-08" db="EMBL/GenBank/DDBJ databases">
        <title>Genomic Encyclopedia of Archaeal and Bacterial Type Strains, Phase II (KMG-II): from individual species to whole genera.</title>
        <authorList>
            <person name="Goeker M."/>
        </authorList>
    </citation>
    <scope>NUCLEOTIDE SEQUENCE [LARGE SCALE GENOMIC DNA]</scope>
    <source>
        <strain evidence="2 3">DSM 15986</strain>
    </source>
</reference>
<dbReference type="NCBIfam" id="NF033550">
    <property type="entry name" value="transpos_ISL3"/>
    <property type="match status" value="1"/>
</dbReference>
<gene>
    <name evidence="2" type="ORF">C8N25_1525</name>
</gene>
<dbReference type="PANTHER" id="PTHR33498">
    <property type="entry name" value="TRANSPOSASE FOR INSERTION SEQUENCE ELEMENT IS1557"/>
    <property type="match status" value="1"/>
</dbReference>
<name>A0A3E0D2H9_9BACT</name>
<evidence type="ECO:0000313" key="3">
    <source>
        <dbReference type="Proteomes" id="UP000256405"/>
    </source>
</evidence>
<dbReference type="InterPro" id="IPR002560">
    <property type="entry name" value="Transposase_DDE"/>
</dbReference>
<dbReference type="EMBL" id="QUNF01000052">
    <property type="protein sequence ID" value="REG76899.1"/>
    <property type="molecule type" value="Genomic_DNA"/>
</dbReference>
<comment type="caution">
    <text evidence="2">The sequence shown here is derived from an EMBL/GenBank/DDBJ whole genome shotgun (WGS) entry which is preliminary data.</text>
</comment>
<protein>
    <submittedName>
        <fullName evidence="2">Transposase</fullName>
    </submittedName>
</protein>
<evidence type="ECO:0000259" key="1">
    <source>
        <dbReference type="Pfam" id="PF01610"/>
    </source>
</evidence>
<dbReference type="OrthoDB" id="1428197at2"/>
<dbReference type="RefSeq" id="WP_086544134.1">
    <property type="nucleotide sequence ID" value="NZ_MSSW01000118.1"/>
</dbReference>
<dbReference type="AlphaFoldDB" id="A0A3E0D2H9"/>
<feature type="domain" description="Transposase IS204/IS1001/IS1096/IS1165 DDE" evidence="1">
    <location>
        <begin position="159"/>
        <end position="391"/>
    </location>
</feature>
<evidence type="ECO:0000313" key="2">
    <source>
        <dbReference type="EMBL" id="REG76899.1"/>
    </source>
</evidence>
<sequence>MFTQNFFIRILDLEDGWVVKSVDTDFSKEEISIQIVCLSKQVEDTQTGELCNIYDHAPARKWRHLDTMQYKTYITCELPRIITSEGKVKTVQPNWASGYERHTFLFEHAVIDLLKASKNQSKTAQLMRCGFNVVNRIMHLSTQRGMARRNYSALVFDQLSIDEKSFKKGHEYITVLSHPGSGCILDVEEDRTKEACKSLFNRTLTEVQLGQVTSVSMDMWPAYINSAEELLPNAAITHNRFHLMMYLNKAIDQVRRREVKQHEELKHTRYPLLKNSENLTEKQRIKFEAITGANYEVSKAWQVRENFKALFSCGKLFAWTLYNKWTADSKSRKIKEIDKVVETFNNHVSGVVNALIMNLSNAMADRLNGKIQELKTKGKGYRTFANFRSAILFFHGGLNLYPL</sequence>
<dbReference type="InterPro" id="IPR047951">
    <property type="entry name" value="Transpos_ISL3"/>
</dbReference>
<dbReference type="Pfam" id="PF01610">
    <property type="entry name" value="DDE_Tnp_ISL3"/>
    <property type="match status" value="1"/>
</dbReference>
<proteinExistence type="predicted"/>
<organism evidence="2 3">
    <name type="scientific">Algoriphagus antarcticus</name>
    <dbReference type="NCBI Taxonomy" id="238540"/>
    <lineage>
        <taxon>Bacteria</taxon>
        <taxon>Pseudomonadati</taxon>
        <taxon>Bacteroidota</taxon>
        <taxon>Cytophagia</taxon>
        <taxon>Cytophagales</taxon>
        <taxon>Cyclobacteriaceae</taxon>
        <taxon>Algoriphagus</taxon>
    </lineage>
</organism>
<dbReference type="PANTHER" id="PTHR33498:SF1">
    <property type="entry name" value="TRANSPOSASE FOR INSERTION SEQUENCE ELEMENT IS1557"/>
    <property type="match status" value="1"/>
</dbReference>